<keyword evidence="3" id="KW-0805">Transcription regulation</keyword>
<protein>
    <submittedName>
        <fullName evidence="9">Two component transcriptional regulator</fullName>
    </submittedName>
</protein>
<evidence type="ECO:0000256" key="6">
    <source>
        <dbReference type="PROSITE-ProRule" id="PRU00169"/>
    </source>
</evidence>
<dbReference type="GO" id="GO:0005829">
    <property type="term" value="C:cytosol"/>
    <property type="evidence" value="ECO:0007669"/>
    <property type="project" value="TreeGrafter"/>
</dbReference>
<dbReference type="PROSITE" id="PS50043">
    <property type="entry name" value="HTH_LUXR_2"/>
    <property type="match status" value="1"/>
</dbReference>
<dbReference type="InterPro" id="IPR000792">
    <property type="entry name" value="Tscrpt_reg_LuxR_C"/>
</dbReference>
<dbReference type="HOGENOM" id="CLU_000445_90_4_5"/>
<dbReference type="Pfam" id="PF00196">
    <property type="entry name" value="GerE"/>
    <property type="match status" value="1"/>
</dbReference>
<keyword evidence="10" id="KW-1185">Reference proteome</keyword>
<dbReference type="CDD" id="cd06170">
    <property type="entry name" value="LuxR_C_like"/>
    <property type="match status" value="1"/>
</dbReference>
<sequence length="310" mass="33376">MMHSAKRRDIVLVVDDSPETLSLLTDALEDAGVTVLVAVEGANALTLVEQITPDVILLDAIMPGMDGFETCRRLKALKALAHVPVIFMTGLSETEHIVKGLDAGGVDYVTKPVVPNEIIARMRVHLANARQTQSAQVALDAAGRFLMSASLDGRVLWSTPQATRLIGAQFTALPGEGYLLPDAALSWLRARHAALGTPPESVELPDPNGGRSLKLSYVGQIGEQEVLLRVTDEVRVRDEDILRTALGITQREAEVLLWIARGKPNRDIAEILGLSPRTVNKHLEQIYAKIGVENRAAAAAMAVKALSGPQ</sequence>
<keyword evidence="4" id="KW-0238">DNA-binding</keyword>
<dbReference type="AlphaFoldDB" id="A8HRX3"/>
<dbReference type="Proteomes" id="UP000000270">
    <property type="component" value="Chromosome"/>
</dbReference>
<dbReference type="STRING" id="438753.AZC_4108"/>
<dbReference type="PROSITE" id="PS50110">
    <property type="entry name" value="RESPONSE_REGULATORY"/>
    <property type="match status" value="1"/>
</dbReference>
<dbReference type="SMART" id="SM00421">
    <property type="entry name" value="HTH_LUXR"/>
    <property type="match status" value="1"/>
</dbReference>
<dbReference type="GO" id="GO:0032993">
    <property type="term" value="C:protein-DNA complex"/>
    <property type="evidence" value="ECO:0007669"/>
    <property type="project" value="TreeGrafter"/>
</dbReference>
<dbReference type="InterPro" id="IPR001789">
    <property type="entry name" value="Sig_transdc_resp-reg_receiver"/>
</dbReference>
<evidence type="ECO:0000256" key="2">
    <source>
        <dbReference type="ARBA" id="ARBA00023012"/>
    </source>
</evidence>
<reference evidence="9 10" key="4">
    <citation type="journal article" date="2009" name="Appl. Environ. Microbiol.">
        <title>Comparative genome-wide transcriptional profiling of Azorhizobium caulinodans ORS571 grown under free-living and symbiotic conditions.</title>
        <authorList>
            <person name="Tsukada S."/>
            <person name="Aono T."/>
            <person name="Akiba N."/>
            <person name="Lee KB."/>
            <person name="Liu CT."/>
            <person name="Toyazaki H."/>
            <person name="Oyaizu H."/>
        </authorList>
    </citation>
    <scope>NUCLEOTIDE SEQUENCE [LARGE SCALE GENOMIC DNA]</scope>
    <source>
        <strain evidence="10">ATCC 43989 / DSM 5975 / JCM 20966 / LMG 6465 / NBRC 14845 / NCIMB 13405 / ORS 571</strain>
    </source>
</reference>
<reference evidence="9 10" key="3">
    <citation type="journal article" date="2008" name="BMC Genomics">
        <title>The genome of the versatile nitrogen fixer Azorhizobium caulinodans ORS571.</title>
        <authorList>
            <person name="Lee KB."/>
            <person name="Backer P.D."/>
            <person name="Aono T."/>
            <person name="Liu CT."/>
            <person name="Suzuki S."/>
            <person name="Suzuki T."/>
            <person name="Kaneko T."/>
            <person name="Yamada M."/>
            <person name="Tabata S."/>
            <person name="Kupfer D.M."/>
            <person name="Najar F.Z."/>
            <person name="Wiley G.B."/>
            <person name="Roe B."/>
            <person name="Binnewies T.T."/>
            <person name="Ussery D.W."/>
            <person name="D'Haeze W."/>
            <person name="Herder J.D."/>
            <person name="Gevers D."/>
            <person name="Vereecke D."/>
            <person name="Holsters M."/>
            <person name="Oyaizu H."/>
        </authorList>
    </citation>
    <scope>NUCLEOTIDE SEQUENCE [LARGE SCALE GENOMIC DNA]</scope>
    <source>
        <strain evidence="10">ATCC 43989 / DSM 5975 / JCM 20966 / LMG 6465 / NBRC 14845 / NCIMB 13405 / ORS 571</strain>
    </source>
</reference>
<dbReference type="PRINTS" id="PR00038">
    <property type="entry name" value="HTHLUXR"/>
</dbReference>
<dbReference type="Gene3D" id="3.40.50.2300">
    <property type="match status" value="1"/>
</dbReference>
<feature type="domain" description="HTH luxR-type" evidence="7">
    <location>
        <begin position="241"/>
        <end position="306"/>
    </location>
</feature>
<dbReference type="eggNOG" id="COG2197">
    <property type="taxonomic scope" value="Bacteria"/>
</dbReference>
<evidence type="ECO:0000259" key="8">
    <source>
        <dbReference type="PROSITE" id="PS50110"/>
    </source>
</evidence>
<dbReference type="InterPro" id="IPR036388">
    <property type="entry name" value="WH-like_DNA-bd_sf"/>
</dbReference>
<dbReference type="InterPro" id="IPR016032">
    <property type="entry name" value="Sig_transdc_resp-reg_C-effctor"/>
</dbReference>
<evidence type="ECO:0000259" key="7">
    <source>
        <dbReference type="PROSITE" id="PS50043"/>
    </source>
</evidence>
<dbReference type="KEGG" id="azc:AZC_4108"/>
<reference evidence="9 10" key="5">
    <citation type="journal article" date="2010" name="Appl. Environ. Microbiol.">
        <title>phrR-like gene praR of Azorhizobium caulinodans ORS571 is essential for symbiosis with Sesbania rostrata and is involved in expression of reb genes.</title>
        <authorList>
            <person name="Akiba N."/>
            <person name="Aono T."/>
            <person name="Toyazaki H."/>
            <person name="Sato S."/>
            <person name="Oyaizu H."/>
        </authorList>
    </citation>
    <scope>NUCLEOTIDE SEQUENCE [LARGE SCALE GENOMIC DNA]</scope>
    <source>
        <strain evidence="10">ATCC 43989 / DSM 5975 / JCM 20966 / LMG 6465 / NBRC 14845 / NCIMB 13405 / ORS 571</strain>
    </source>
</reference>
<dbReference type="GO" id="GO:0000156">
    <property type="term" value="F:phosphorelay response regulator activity"/>
    <property type="evidence" value="ECO:0007669"/>
    <property type="project" value="TreeGrafter"/>
</dbReference>
<dbReference type="SUPFAM" id="SSF46894">
    <property type="entry name" value="C-terminal effector domain of the bipartite response regulators"/>
    <property type="match status" value="1"/>
</dbReference>
<accession>A8HRX3</accession>
<keyword evidence="5" id="KW-0804">Transcription</keyword>
<feature type="modified residue" description="4-aspartylphosphate" evidence="6">
    <location>
        <position position="59"/>
    </location>
</feature>
<dbReference type="Pfam" id="PF00072">
    <property type="entry name" value="Response_reg"/>
    <property type="match status" value="1"/>
</dbReference>
<evidence type="ECO:0000313" key="9">
    <source>
        <dbReference type="EMBL" id="BAF90106.1"/>
    </source>
</evidence>
<evidence type="ECO:0000256" key="5">
    <source>
        <dbReference type="ARBA" id="ARBA00023163"/>
    </source>
</evidence>
<dbReference type="InterPro" id="IPR039420">
    <property type="entry name" value="WalR-like"/>
</dbReference>
<dbReference type="SMART" id="SM00448">
    <property type="entry name" value="REC"/>
    <property type="match status" value="1"/>
</dbReference>
<evidence type="ECO:0000313" key="10">
    <source>
        <dbReference type="Proteomes" id="UP000000270"/>
    </source>
</evidence>
<evidence type="ECO:0000256" key="4">
    <source>
        <dbReference type="ARBA" id="ARBA00023125"/>
    </source>
</evidence>
<dbReference type="PANTHER" id="PTHR48111:SF1">
    <property type="entry name" value="TWO-COMPONENT RESPONSE REGULATOR ORR33"/>
    <property type="match status" value="1"/>
</dbReference>
<organism evidence="9 10">
    <name type="scientific">Azorhizobium caulinodans (strain ATCC 43989 / DSM 5975 / JCM 20966 / LMG 6465 / NBRC 14845 / NCIMB 13405 / ORS 571)</name>
    <dbReference type="NCBI Taxonomy" id="438753"/>
    <lineage>
        <taxon>Bacteria</taxon>
        <taxon>Pseudomonadati</taxon>
        <taxon>Pseudomonadota</taxon>
        <taxon>Alphaproteobacteria</taxon>
        <taxon>Hyphomicrobiales</taxon>
        <taxon>Xanthobacteraceae</taxon>
        <taxon>Azorhizobium</taxon>
    </lineage>
</organism>
<proteinExistence type="predicted"/>
<keyword evidence="1 6" id="KW-0597">Phosphoprotein</keyword>
<dbReference type="eggNOG" id="COG3706">
    <property type="taxonomic scope" value="Bacteria"/>
</dbReference>
<dbReference type="InterPro" id="IPR011006">
    <property type="entry name" value="CheY-like_superfamily"/>
</dbReference>
<dbReference type="SUPFAM" id="SSF52172">
    <property type="entry name" value="CheY-like"/>
    <property type="match status" value="1"/>
</dbReference>
<gene>
    <name evidence="9" type="primary">luxR</name>
    <name evidence="9" type="ordered locus">AZC_4108</name>
</gene>
<dbReference type="Gene3D" id="1.10.10.10">
    <property type="entry name" value="Winged helix-like DNA-binding domain superfamily/Winged helix DNA-binding domain"/>
    <property type="match status" value="1"/>
</dbReference>
<dbReference type="CDD" id="cd19920">
    <property type="entry name" value="REC_PA4781-like"/>
    <property type="match status" value="1"/>
</dbReference>
<reference evidence="9 10" key="6">
    <citation type="journal article" date="2011" name="Appl. Environ. Microbiol.">
        <title>Involvement of the azorhizobial chromosome partition gene (parA) in the onset of bacteroid differentiation during Sesbania rostrata stem nodule development.</title>
        <authorList>
            <person name="Liu CT."/>
            <person name="Lee KB."/>
            <person name="Wang YS."/>
            <person name="Peng MH."/>
            <person name="Lee KT."/>
            <person name="Suzuki S."/>
            <person name="Suzuki T."/>
            <person name="Oyaizu H."/>
        </authorList>
    </citation>
    <scope>NUCLEOTIDE SEQUENCE [LARGE SCALE GENOMIC DNA]</scope>
    <source>
        <strain evidence="10">ATCC 43989 / DSM 5975 / JCM 20966 / LMG 6465 / NBRC 14845 / NCIMB 13405 / ORS 571</strain>
    </source>
</reference>
<dbReference type="GO" id="GO:0006355">
    <property type="term" value="P:regulation of DNA-templated transcription"/>
    <property type="evidence" value="ECO:0007669"/>
    <property type="project" value="InterPro"/>
</dbReference>
<reference evidence="9 10" key="1">
    <citation type="journal article" date="2007" name="Appl. Environ. Microbiol.">
        <title>Rhizobial factors required for stem nodule maturation and maintenance in Sesbania rostrata-Azorhizobium caulinodans ORS571 symbiosis.</title>
        <authorList>
            <person name="Suzuki S."/>
            <person name="Aono T."/>
            <person name="Lee KB."/>
            <person name="Suzuki T."/>
            <person name="Liu CT."/>
            <person name="Miwa H."/>
            <person name="Wakao S."/>
            <person name="Iki T."/>
            <person name="Oyaizu H."/>
        </authorList>
    </citation>
    <scope>NUCLEOTIDE SEQUENCE [LARGE SCALE GENOMIC DNA]</scope>
    <source>
        <strain evidence="10">ATCC 43989 / DSM 5975 / JCM 20966 / LMG 6465 / NBRC 14845 / NCIMB 13405 / ORS 571</strain>
    </source>
</reference>
<evidence type="ECO:0000256" key="3">
    <source>
        <dbReference type="ARBA" id="ARBA00023015"/>
    </source>
</evidence>
<dbReference type="PANTHER" id="PTHR48111">
    <property type="entry name" value="REGULATOR OF RPOS"/>
    <property type="match status" value="1"/>
</dbReference>
<evidence type="ECO:0000256" key="1">
    <source>
        <dbReference type="ARBA" id="ARBA00022553"/>
    </source>
</evidence>
<keyword evidence="2" id="KW-0902">Two-component regulatory system</keyword>
<dbReference type="RefSeq" id="WP_012172628.1">
    <property type="nucleotide sequence ID" value="NC_009937.1"/>
</dbReference>
<name>A8HRX3_AZOC5</name>
<feature type="domain" description="Response regulatory" evidence="8">
    <location>
        <begin position="10"/>
        <end position="126"/>
    </location>
</feature>
<dbReference type="EMBL" id="AP009384">
    <property type="protein sequence ID" value="BAF90106.1"/>
    <property type="molecule type" value="Genomic_DNA"/>
</dbReference>
<dbReference type="GO" id="GO:0000976">
    <property type="term" value="F:transcription cis-regulatory region binding"/>
    <property type="evidence" value="ECO:0007669"/>
    <property type="project" value="TreeGrafter"/>
</dbReference>
<reference evidence="10" key="2">
    <citation type="submission" date="2007-04" db="EMBL/GenBank/DDBJ databases">
        <title>Complete genome sequence of the nitrogen-fixing bacterium Azorhizobium caulinodans ORS571.</title>
        <authorList>
            <person name="Lee K.B."/>
            <person name="Backer P.D."/>
            <person name="Aono T."/>
            <person name="Liu C.T."/>
            <person name="Suzuki S."/>
            <person name="Suzuki T."/>
            <person name="Kaneko T."/>
            <person name="Yamada M."/>
            <person name="Tabata S."/>
            <person name="Kupfer D.M."/>
            <person name="Najar F.Z."/>
            <person name="Wiley G.B."/>
            <person name="Roe B."/>
            <person name="Binnewies T."/>
            <person name="Ussery D."/>
            <person name="Vereecke D."/>
            <person name="Gevers D."/>
            <person name="Holsters M."/>
            <person name="Oyaizu H."/>
        </authorList>
    </citation>
    <scope>NUCLEOTIDE SEQUENCE [LARGE SCALE GENOMIC DNA]</scope>
    <source>
        <strain evidence="10">ATCC 43989 / DSM 5975 / JCM 20966 / LMG 6465 / NBRC 14845 / NCIMB 13405 / ORS 571</strain>
    </source>
</reference>